<keyword evidence="2" id="KW-1185">Reference proteome</keyword>
<dbReference type="EMBL" id="JACHBS010000001">
    <property type="protein sequence ID" value="MBB5617236.1"/>
    <property type="molecule type" value="Genomic_DNA"/>
</dbReference>
<evidence type="ECO:0000313" key="1">
    <source>
        <dbReference type="EMBL" id="MBB5617236.1"/>
    </source>
</evidence>
<dbReference type="AlphaFoldDB" id="A0A840XFX1"/>
<evidence type="ECO:0000313" key="2">
    <source>
        <dbReference type="Proteomes" id="UP000552883"/>
    </source>
</evidence>
<dbReference type="Proteomes" id="UP000552883">
    <property type="component" value="Unassembled WGS sequence"/>
</dbReference>
<reference evidence="1 2" key="1">
    <citation type="submission" date="2020-08" db="EMBL/GenBank/DDBJ databases">
        <title>Sequencing the genomes of 1000 actinobacteria strains.</title>
        <authorList>
            <person name="Klenk H.-P."/>
        </authorList>
    </citation>
    <scope>NUCLEOTIDE SEQUENCE [LARGE SCALE GENOMIC DNA]</scope>
    <source>
        <strain evidence="1 2">DSM 23889</strain>
    </source>
</reference>
<dbReference type="RefSeq" id="WP_153982525.1">
    <property type="nucleotide sequence ID" value="NZ_BAAANZ010000009.1"/>
</dbReference>
<comment type="caution">
    <text evidence="1">The sequence shown here is derived from an EMBL/GenBank/DDBJ whole genome shotgun (WGS) entry which is preliminary data.</text>
</comment>
<protein>
    <submittedName>
        <fullName evidence="1">Uncharacterized protein</fullName>
    </submittedName>
</protein>
<organism evidence="1 2">
    <name type="scientific">Microcella frigidaquae</name>
    <dbReference type="NCBI Taxonomy" id="424758"/>
    <lineage>
        <taxon>Bacteria</taxon>
        <taxon>Bacillati</taxon>
        <taxon>Actinomycetota</taxon>
        <taxon>Actinomycetes</taxon>
        <taxon>Micrococcales</taxon>
        <taxon>Microbacteriaceae</taxon>
        <taxon>Microcella</taxon>
    </lineage>
</organism>
<proteinExistence type="predicted"/>
<gene>
    <name evidence="1" type="ORF">BJ959_000732</name>
</gene>
<accession>A0A840XFX1</accession>
<sequence>MAAPRGEAHTPELTVEEAAKARAFAFDVPPAEDNEPSVPVEKSIDPVVVSAPVVRFERHLVLVDGQVLTDMAGRPVADPSLQEERADLIRTRLAPQPTAGQIKTPDQVIDDLEWAKHGVAEGARLIREAERAWKALKHELERRRAHARQRSLGRSADQRDADVYLQTESLARAVDDAETVLNYVRAVSRASETTTSAAQTQARMVEATFRLAGTGREA</sequence>
<name>A0A840XFX1_9MICO</name>